<dbReference type="SUPFAM" id="SSF53850">
    <property type="entry name" value="Periplasmic binding protein-like II"/>
    <property type="match status" value="1"/>
</dbReference>
<dbReference type="SUPFAM" id="SSF46785">
    <property type="entry name" value="Winged helix' DNA-binding domain"/>
    <property type="match status" value="1"/>
</dbReference>
<dbReference type="PROSITE" id="PS50931">
    <property type="entry name" value="HTH_LYSR"/>
    <property type="match status" value="1"/>
</dbReference>
<keyword evidence="2" id="KW-0805">Transcription regulation</keyword>
<dbReference type="InterPro" id="IPR036390">
    <property type="entry name" value="WH_DNA-bd_sf"/>
</dbReference>
<dbReference type="InterPro" id="IPR005119">
    <property type="entry name" value="LysR_subst-bd"/>
</dbReference>
<dbReference type="EMBL" id="ARXR01000023">
    <property type="protein sequence ID" value="MBF5053845.1"/>
    <property type="molecule type" value="Genomic_DNA"/>
</dbReference>
<dbReference type="Gene3D" id="1.10.10.10">
    <property type="entry name" value="Winged helix-like DNA-binding domain superfamily/Winged helix DNA-binding domain"/>
    <property type="match status" value="1"/>
</dbReference>
<evidence type="ECO:0000256" key="4">
    <source>
        <dbReference type="ARBA" id="ARBA00023163"/>
    </source>
</evidence>
<organism evidence="6 7">
    <name type="scientific">Alloalcanivorax venustensis ISO4</name>
    <dbReference type="NCBI Taxonomy" id="1177184"/>
    <lineage>
        <taxon>Bacteria</taxon>
        <taxon>Pseudomonadati</taxon>
        <taxon>Pseudomonadota</taxon>
        <taxon>Gammaproteobacteria</taxon>
        <taxon>Oceanospirillales</taxon>
        <taxon>Alcanivoracaceae</taxon>
        <taxon>Alloalcanivorax</taxon>
    </lineage>
</organism>
<comment type="similarity">
    <text evidence="1">Belongs to the LysR transcriptional regulatory family.</text>
</comment>
<evidence type="ECO:0000256" key="1">
    <source>
        <dbReference type="ARBA" id="ARBA00009437"/>
    </source>
</evidence>
<dbReference type="Pfam" id="PF03466">
    <property type="entry name" value="LysR_substrate"/>
    <property type="match status" value="1"/>
</dbReference>
<evidence type="ECO:0000313" key="7">
    <source>
        <dbReference type="Proteomes" id="UP000644441"/>
    </source>
</evidence>
<name>A0ABS0AKQ2_9GAMM</name>
<evidence type="ECO:0000313" key="6">
    <source>
        <dbReference type="EMBL" id="MBF5053845.1"/>
    </source>
</evidence>
<accession>A0ABS0AKQ2</accession>
<proteinExistence type="inferred from homology"/>
<evidence type="ECO:0000256" key="3">
    <source>
        <dbReference type="ARBA" id="ARBA00023125"/>
    </source>
</evidence>
<comment type="caution">
    <text evidence="6">The sequence shown here is derived from an EMBL/GenBank/DDBJ whole genome shotgun (WGS) entry which is preliminary data.</text>
</comment>
<feature type="domain" description="HTH lysR-type" evidence="5">
    <location>
        <begin position="16"/>
        <end position="73"/>
    </location>
</feature>
<protein>
    <submittedName>
        <fullName evidence="6">LysR family transcriptional regulator</fullName>
    </submittedName>
</protein>
<dbReference type="Gene3D" id="3.40.190.10">
    <property type="entry name" value="Periplasmic binding protein-like II"/>
    <property type="match status" value="2"/>
</dbReference>
<dbReference type="InterPro" id="IPR036388">
    <property type="entry name" value="WH-like_DNA-bd_sf"/>
</dbReference>
<dbReference type="PRINTS" id="PR00039">
    <property type="entry name" value="HTHLYSR"/>
</dbReference>
<reference evidence="6 7" key="1">
    <citation type="submission" date="2012-09" db="EMBL/GenBank/DDBJ databases">
        <title>Genome Sequence of alkane-degrading Bacterium Alcanivorax venustensis ISO4.</title>
        <authorList>
            <person name="Lai Q."/>
            <person name="Shao Z."/>
        </authorList>
    </citation>
    <scope>NUCLEOTIDE SEQUENCE [LARGE SCALE GENOMIC DNA]</scope>
    <source>
        <strain evidence="6 7">ISO4</strain>
    </source>
</reference>
<keyword evidence="7" id="KW-1185">Reference proteome</keyword>
<keyword evidence="3" id="KW-0238">DNA-binding</keyword>
<gene>
    <name evidence="6" type="ORF">ISO4_02447</name>
</gene>
<keyword evidence="4" id="KW-0804">Transcription</keyword>
<dbReference type="Proteomes" id="UP000644441">
    <property type="component" value="Unassembled WGS sequence"/>
</dbReference>
<dbReference type="InterPro" id="IPR000847">
    <property type="entry name" value="LysR_HTH_N"/>
</dbReference>
<dbReference type="PANTHER" id="PTHR30579">
    <property type="entry name" value="TRANSCRIPTIONAL REGULATOR"/>
    <property type="match status" value="1"/>
</dbReference>
<evidence type="ECO:0000256" key="2">
    <source>
        <dbReference type="ARBA" id="ARBA00023015"/>
    </source>
</evidence>
<sequence>MTVAKARPENASLPLLDTDTLRTFVAIAENGSFTRAAHQVFRTPSALSMQIKRLEETLGQSLFIREARRVSLTPEGEVLLGYGRRLLKLNEEAVGRFLAPSLEGSVRLGTPDDVGTRVLPQVLTRFARSHPAVQVNVNAGRSVDLLKRLDDGELDLALVTLGHSDLSAKRGEVVHTEPLVWAGRDGGVAVQRSPLPLSLANHGCAWREMALGALDKAEISYRVAYNSEHCAGQEAAMLADLAVAPFPASLVQPPLRVLGPESGLPALGDYQIALVRRDGSGPAAEALAEQVVQTFRERR</sequence>
<evidence type="ECO:0000259" key="5">
    <source>
        <dbReference type="PROSITE" id="PS50931"/>
    </source>
</evidence>
<dbReference type="PANTHER" id="PTHR30579:SF7">
    <property type="entry name" value="HTH-TYPE TRANSCRIPTIONAL REGULATOR LRHA-RELATED"/>
    <property type="match status" value="1"/>
</dbReference>
<dbReference type="InterPro" id="IPR050176">
    <property type="entry name" value="LTTR"/>
</dbReference>
<dbReference type="RefSeq" id="WP_194856438.1">
    <property type="nucleotide sequence ID" value="NZ_ARXR01000023.1"/>
</dbReference>
<dbReference type="Pfam" id="PF00126">
    <property type="entry name" value="HTH_1"/>
    <property type="match status" value="1"/>
</dbReference>